<feature type="region of interest" description="Disordered" evidence="1">
    <location>
        <begin position="102"/>
        <end position="149"/>
    </location>
</feature>
<organism evidence="2 3">
    <name type="scientific">Anabarilius grahami</name>
    <name type="common">Kanglang fish</name>
    <name type="synonym">Barilius grahami</name>
    <dbReference type="NCBI Taxonomy" id="495550"/>
    <lineage>
        <taxon>Eukaryota</taxon>
        <taxon>Metazoa</taxon>
        <taxon>Chordata</taxon>
        <taxon>Craniata</taxon>
        <taxon>Vertebrata</taxon>
        <taxon>Euteleostomi</taxon>
        <taxon>Actinopterygii</taxon>
        <taxon>Neopterygii</taxon>
        <taxon>Teleostei</taxon>
        <taxon>Ostariophysi</taxon>
        <taxon>Cypriniformes</taxon>
        <taxon>Xenocyprididae</taxon>
        <taxon>Xenocypridinae</taxon>
        <taxon>Xenocypridinae incertae sedis</taxon>
        <taxon>Anabarilius</taxon>
    </lineage>
</organism>
<dbReference type="AlphaFoldDB" id="A0A3N0Z2Q0"/>
<comment type="caution">
    <text evidence="2">The sequence shown here is derived from an EMBL/GenBank/DDBJ whole genome shotgun (WGS) entry which is preliminary data.</text>
</comment>
<evidence type="ECO:0000313" key="2">
    <source>
        <dbReference type="EMBL" id="ROL52805.1"/>
    </source>
</evidence>
<evidence type="ECO:0000313" key="3">
    <source>
        <dbReference type="Proteomes" id="UP000281406"/>
    </source>
</evidence>
<dbReference type="EMBL" id="RJVU01014544">
    <property type="protein sequence ID" value="ROL52805.1"/>
    <property type="molecule type" value="Genomic_DNA"/>
</dbReference>
<reference evidence="2 3" key="1">
    <citation type="submission" date="2018-10" db="EMBL/GenBank/DDBJ databases">
        <title>Genome assembly for a Yunnan-Guizhou Plateau 3E fish, Anabarilius grahami (Regan), and its evolutionary and genetic applications.</title>
        <authorList>
            <person name="Jiang W."/>
        </authorList>
    </citation>
    <scope>NUCLEOTIDE SEQUENCE [LARGE SCALE GENOMIC DNA]</scope>
    <source>
        <strain evidence="2">AG-KIZ</strain>
        <tissue evidence="2">Muscle</tissue>
    </source>
</reference>
<sequence>MHRTVLRRGHDPLLSIEKCSSCCNMFHCDYCKMLHKHLHQAQNHVANHLRNAVQQEGFVIIKCGLGCRQTPHFHCCYCKSTLIRKDALIKHITTCKNTSDRQSPLIVPAAPPPPSTVEVPPSRAEGPPSTAEVPPPEVPPSTAEVPPFPAASSSAVRLRVRQQVRVACPHCDIQINKKNLLVHINRRHSHTTIL</sequence>
<keyword evidence="3" id="KW-1185">Reference proteome</keyword>
<gene>
    <name evidence="2" type="ORF">DPX16_2311</name>
</gene>
<dbReference type="OrthoDB" id="6159302at2759"/>
<accession>A0A3N0Z2Q0</accession>
<name>A0A3N0Z2Q0_ANAGA</name>
<protein>
    <submittedName>
        <fullName evidence="2">Uncharacterized protein</fullName>
    </submittedName>
</protein>
<evidence type="ECO:0000256" key="1">
    <source>
        <dbReference type="SAM" id="MobiDB-lite"/>
    </source>
</evidence>
<dbReference type="Proteomes" id="UP000281406">
    <property type="component" value="Unassembled WGS sequence"/>
</dbReference>
<proteinExistence type="predicted"/>